<sequence length="122" mass="12864">MAANAFTFDVSTYFLQGQAVASVRGGSRVEMLADKDFPIKFVYPPEGAIPLPATANVVGPAGRRAGRAGGRFRAGGRDETAGPGRRQRRALRLDRPVDEGGRAVMSVSVTGVTEASADQDEK</sequence>
<proteinExistence type="predicted"/>
<dbReference type="EMBL" id="VCKX01000427">
    <property type="protein sequence ID" value="TMR13482.1"/>
    <property type="molecule type" value="Genomic_DNA"/>
</dbReference>
<comment type="caution">
    <text evidence="2">The sequence shown here is derived from an EMBL/GenBank/DDBJ whole genome shotgun (WGS) entry which is preliminary data.</text>
</comment>
<protein>
    <submittedName>
        <fullName evidence="2">Uncharacterized protein</fullName>
    </submittedName>
</protein>
<reference evidence="2 3" key="1">
    <citation type="submission" date="2019-05" db="EMBL/GenBank/DDBJ databases">
        <title>Draft genome sequence of Nonomuraea zeae DSM 100528.</title>
        <authorList>
            <person name="Saricaoglu S."/>
            <person name="Isik K."/>
        </authorList>
    </citation>
    <scope>NUCLEOTIDE SEQUENCE [LARGE SCALE GENOMIC DNA]</scope>
    <source>
        <strain evidence="2 3">DSM 100528</strain>
    </source>
</reference>
<feature type="region of interest" description="Disordered" evidence="1">
    <location>
        <begin position="60"/>
        <end position="122"/>
    </location>
</feature>
<name>A0A5S4FTW9_9ACTN</name>
<feature type="compositionally biased region" description="Basic and acidic residues" evidence="1">
    <location>
        <begin position="91"/>
        <end position="101"/>
    </location>
</feature>
<evidence type="ECO:0000256" key="1">
    <source>
        <dbReference type="SAM" id="MobiDB-lite"/>
    </source>
</evidence>
<keyword evidence="3" id="KW-1185">Reference proteome</keyword>
<organism evidence="2 3">
    <name type="scientific">Nonomuraea zeae</name>
    <dbReference type="NCBI Taxonomy" id="1642303"/>
    <lineage>
        <taxon>Bacteria</taxon>
        <taxon>Bacillati</taxon>
        <taxon>Actinomycetota</taxon>
        <taxon>Actinomycetes</taxon>
        <taxon>Streptosporangiales</taxon>
        <taxon>Streptosporangiaceae</taxon>
        <taxon>Nonomuraea</taxon>
    </lineage>
</organism>
<accession>A0A5S4FTW9</accession>
<evidence type="ECO:0000313" key="3">
    <source>
        <dbReference type="Proteomes" id="UP000306628"/>
    </source>
</evidence>
<dbReference type="RefSeq" id="WP_138698287.1">
    <property type="nucleotide sequence ID" value="NZ_JBHSAZ010000029.1"/>
</dbReference>
<dbReference type="AlphaFoldDB" id="A0A5S4FTW9"/>
<dbReference type="Gene3D" id="3.40.190.10">
    <property type="entry name" value="Periplasmic binding protein-like II"/>
    <property type="match status" value="1"/>
</dbReference>
<evidence type="ECO:0000313" key="2">
    <source>
        <dbReference type="EMBL" id="TMR13482.1"/>
    </source>
</evidence>
<dbReference type="OrthoDB" id="9769319at2"/>
<dbReference type="Proteomes" id="UP000306628">
    <property type="component" value="Unassembled WGS sequence"/>
</dbReference>
<gene>
    <name evidence="2" type="ORF">ETD85_57585</name>
</gene>